<accession>A0AAV4T1E7</accession>
<evidence type="ECO:0000313" key="1">
    <source>
        <dbReference type="EMBL" id="GIY40538.1"/>
    </source>
</evidence>
<dbReference type="Proteomes" id="UP001054945">
    <property type="component" value="Unassembled WGS sequence"/>
</dbReference>
<comment type="caution">
    <text evidence="1">The sequence shown here is derived from an EMBL/GenBank/DDBJ whole genome shotgun (WGS) entry which is preliminary data.</text>
</comment>
<protein>
    <submittedName>
        <fullName evidence="1">Uncharacterized protein</fullName>
    </submittedName>
</protein>
<reference evidence="1 2" key="1">
    <citation type="submission" date="2021-06" db="EMBL/GenBank/DDBJ databases">
        <title>Caerostris extrusa draft genome.</title>
        <authorList>
            <person name="Kono N."/>
            <person name="Arakawa K."/>
        </authorList>
    </citation>
    <scope>NUCLEOTIDE SEQUENCE [LARGE SCALE GENOMIC DNA]</scope>
</reference>
<keyword evidence="2" id="KW-1185">Reference proteome</keyword>
<gene>
    <name evidence="1" type="ORF">CEXT_238411</name>
</gene>
<sequence length="91" mass="9795">MPTSGNTCTPNPMADLHKSCNIVISIPQQVPKTTTPELSIVCETSPPPLPVDVGVEINGLRVVEDNDRPSGSIKLRGADDYYLRVMSWSGS</sequence>
<evidence type="ECO:0000313" key="2">
    <source>
        <dbReference type="Proteomes" id="UP001054945"/>
    </source>
</evidence>
<dbReference type="EMBL" id="BPLR01010625">
    <property type="protein sequence ID" value="GIY40538.1"/>
    <property type="molecule type" value="Genomic_DNA"/>
</dbReference>
<name>A0AAV4T1E7_CAEEX</name>
<organism evidence="1 2">
    <name type="scientific">Caerostris extrusa</name>
    <name type="common">Bark spider</name>
    <name type="synonym">Caerostris bankana</name>
    <dbReference type="NCBI Taxonomy" id="172846"/>
    <lineage>
        <taxon>Eukaryota</taxon>
        <taxon>Metazoa</taxon>
        <taxon>Ecdysozoa</taxon>
        <taxon>Arthropoda</taxon>
        <taxon>Chelicerata</taxon>
        <taxon>Arachnida</taxon>
        <taxon>Araneae</taxon>
        <taxon>Araneomorphae</taxon>
        <taxon>Entelegynae</taxon>
        <taxon>Araneoidea</taxon>
        <taxon>Araneidae</taxon>
        <taxon>Caerostris</taxon>
    </lineage>
</organism>
<dbReference type="AlphaFoldDB" id="A0AAV4T1E7"/>
<proteinExistence type="predicted"/>